<feature type="transmembrane region" description="Helical" evidence="2">
    <location>
        <begin position="132"/>
        <end position="152"/>
    </location>
</feature>
<evidence type="ECO:0000313" key="4">
    <source>
        <dbReference type="EMBL" id="QGT79017.1"/>
    </source>
</evidence>
<organism evidence="4 5">
    <name type="scientific">Guyparkeria halophila</name>
    <dbReference type="NCBI Taxonomy" id="47960"/>
    <lineage>
        <taxon>Bacteria</taxon>
        <taxon>Pseudomonadati</taxon>
        <taxon>Pseudomonadota</taxon>
        <taxon>Gammaproteobacteria</taxon>
        <taxon>Chromatiales</taxon>
        <taxon>Thioalkalibacteraceae</taxon>
        <taxon>Guyparkeria</taxon>
    </lineage>
</organism>
<dbReference type="Gene3D" id="1.10.3210.10">
    <property type="entry name" value="Hypothetical protein af1432"/>
    <property type="match status" value="1"/>
</dbReference>
<evidence type="ECO:0000256" key="1">
    <source>
        <dbReference type="SAM" id="Coils"/>
    </source>
</evidence>
<dbReference type="InterPro" id="IPR003607">
    <property type="entry name" value="HD/PDEase_dom"/>
</dbReference>
<gene>
    <name evidence="4" type="ORF">GM160_09005</name>
</gene>
<dbReference type="Proteomes" id="UP000427716">
    <property type="component" value="Chromosome"/>
</dbReference>
<dbReference type="EMBL" id="CP046415">
    <property type="protein sequence ID" value="QGT79017.1"/>
    <property type="molecule type" value="Genomic_DNA"/>
</dbReference>
<dbReference type="AlphaFoldDB" id="A0A6I6D438"/>
<feature type="coiled-coil region" evidence="1">
    <location>
        <begin position="174"/>
        <end position="223"/>
    </location>
</feature>
<dbReference type="Pfam" id="PF13487">
    <property type="entry name" value="HD_5"/>
    <property type="match status" value="1"/>
</dbReference>
<name>A0A6I6D438_9GAMM</name>
<feature type="transmembrane region" description="Helical" evidence="2">
    <location>
        <begin position="54"/>
        <end position="70"/>
    </location>
</feature>
<proteinExistence type="predicted"/>
<dbReference type="PANTHER" id="PTHR45228:SF9">
    <property type="entry name" value="3'3'-CGAMP-SPECIFIC PHOSPHODIESTERASE 2"/>
    <property type="match status" value="1"/>
</dbReference>
<keyword evidence="1" id="KW-0175">Coiled coil</keyword>
<evidence type="ECO:0000313" key="5">
    <source>
        <dbReference type="Proteomes" id="UP000427716"/>
    </source>
</evidence>
<accession>A0A6I6D438</accession>
<keyword evidence="5" id="KW-1185">Reference proteome</keyword>
<dbReference type="InterPro" id="IPR037522">
    <property type="entry name" value="HD_GYP_dom"/>
</dbReference>
<dbReference type="PROSITE" id="PS51832">
    <property type="entry name" value="HD_GYP"/>
    <property type="match status" value="1"/>
</dbReference>
<dbReference type="SMART" id="SM00471">
    <property type="entry name" value="HDc"/>
    <property type="match status" value="1"/>
</dbReference>
<reference evidence="4 5" key="1">
    <citation type="submission" date="2019-11" db="EMBL/GenBank/DDBJ databases">
        <authorList>
            <person name="Zhang J."/>
            <person name="Sun C."/>
        </authorList>
    </citation>
    <scope>NUCLEOTIDE SEQUENCE [LARGE SCALE GENOMIC DNA]</scope>
    <source>
        <strain evidence="5">sp2</strain>
    </source>
</reference>
<sequence length="406" mass="45282">MPNTPSTAATDPSRGPSMAQPDPGLPFRRFLLVNVALLLISLVANLAIERPAFSLVHALMLAAVATSWAVASRWGWRVAKRWYLAALMPYMISFAFIGQLESFDILWMLLFPPIAAFLVERPRSLILWDASFLALVAGVYSLHWVGLYPLMYTDIALGAQWTALFFLAVISWFMQGYKAQLADVQRAFRQQLEQQVDDGLKQIRGLNQELESTQTDLVRLLGELCEARSEETGNHVARVAAYARHLATLAGLPEHHVTSIHQAAPLHDVGKIAIPDRILNKPGRLTDEEFREMQSHTHLGHGILKASGRPLLQAAATIAHEHHERWDGNGYPRGLSGEAISIEGRVVAIADVFDALSFARAYKPAWEDGAIRELFTTERGRQFDPALTDLFLGRYEEFVALRERSG</sequence>
<feature type="transmembrane region" description="Helical" evidence="2">
    <location>
        <begin position="158"/>
        <end position="177"/>
    </location>
</feature>
<feature type="domain" description="HD-GYP" evidence="3">
    <location>
        <begin position="210"/>
        <end position="406"/>
    </location>
</feature>
<dbReference type="GO" id="GO:0008081">
    <property type="term" value="F:phosphoric diester hydrolase activity"/>
    <property type="evidence" value="ECO:0007669"/>
    <property type="project" value="UniProtKB-ARBA"/>
</dbReference>
<dbReference type="CDD" id="cd00077">
    <property type="entry name" value="HDc"/>
    <property type="match status" value="1"/>
</dbReference>
<feature type="transmembrane region" description="Helical" evidence="2">
    <location>
        <begin position="105"/>
        <end position="120"/>
    </location>
</feature>
<evidence type="ECO:0000256" key="2">
    <source>
        <dbReference type="SAM" id="Phobius"/>
    </source>
</evidence>
<feature type="transmembrane region" description="Helical" evidence="2">
    <location>
        <begin position="30"/>
        <end position="48"/>
    </location>
</feature>
<keyword evidence="2" id="KW-0812">Transmembrane</keyword>
<dbReference type="InterPro" id="IPR052020">
    <property type="entry name" value="Cyclic_di-GMP/3'3'-cGAMP_PDE"/>
</dbReference>
<dbReference type="KEGG" id="ghl:GM160_09005"/>
<keyword evidence="2" id="KW-1133">Transmembrane helix</keyword>
<keyword evidence="2" id="KW-0472">Membrane</keyword>
<dbReference type="SUPFAM" id="SSF109604">
    <property type="entry name" value="HD-domain/PDEase-like"/>
    <property type="match status" value="1"/>
</dbReference>
<evidence type="ECO:0000259" key="3">
    <source>
        <dbReference type="PROSITE" id="PS51832"/>
    </source>
</evidence>
<protein>
    <submittedName>
        <fullName evidence="4">HD domain-containing protein</fullName>
    </submittedName>
</protein>
<dbReference type="PANTHER" id="PTHR45228">
    <property type="entry name" value="CYCLIC DI-GMP PHOSPHODIESTERASE TM_0186-RELATED"/>
    <property type="match status" value="1"/>
</dbReference>